<feature type="region of interest" description="Disordered" evidence="2">
    <location>
        <begin position="185"/>
        <end position="249"/>
    </location>
</feature>
<organism evidence="4 5">
    <name type="scientific">Agromyces bauzanensis</name>
    <dbReference type="NCBI Taxonomy" id="1308924"/>
    <lineage>
        <taxon>Bacteria</taxon>
        <taxon>Bacillati</taxon>
        <taxon>Actinomycetota</taxon>
        <taxon>Actinomycetes</taxon>
        <taxon>Micrococcales</taxon>
        <taxon>Microbacteriaceae</taxon>
        <taxon>Agromyces</taxon>
    </lineage>
</organism>
<proteinExistence type="predicted"/>
<keyword evidence="1" id="KW-0597">Phosphoprotein</keyword>
<dbReference type="InterPro" id="IPR000253">
    <property type="entry name" value="FHA_dom"/>
</dbReference>
<dbReference type="Proteomes" id="UP000636956">
    <property type="component" value="Unassembled WGS sequence"/>
</dbReference>
<reference evidence="4" key="1">
    <citation type="journal article" date="2014" name="Int. J. Syst. Evol. Microbiol.">
        <title>Complete genome sequence of Corynebacterium casei LMG S-19264T (=DSM 44701T), isolated from a smear-ripened cheese.</title>
        <authorList>
            <consortium name="US DOE Joint Genome Institute (JGI-PGF)"/>
            <person name="Walter F."/>
            <person name="Albersmeier A."/>
            <person name="Kalinowski J."/>
            <person name="Ruckert C."/>
        </authorList>
    </citation>
    <scope>NUCLEOTIDE SEQUENCE</scope>
    <source>
        <strain evidence="4">CGMCC 1.8984</strain>
    </source>
</reference>
<dbReference type="RefSeq" id="WP_188741882.1">
    <property type="nucleotide sequence ID" value="NZ_BAABFW010000003.1"/>
</dbReference>
<evidence type="ECO:0000256" key="1">
    <source>
        <dbReference type="ARBA" id="ARBA00022553"/>
    </source>
</evidence>
<dbReference type="Gene3D" id="2.60.200.20">
    <property type="match status" value="1"/>
</dbReference>
<keyword evidence="5" id="KW-1185">Reference proteome</keyword>
<accession>A0A917PC86</accession>
<dbReference type="InterPro" id="IPR008984">
    <property type="entry name" value="SMAD_FHA_dom_sf"/>
</dbReference>
<dbReference type="Pfam" id="PF00498">
    <property type="entry name" value="FHA"/>
    <property type="match status" value="1"/>
</dbReference>
<evidence type="ECO:0000313" key="5">
    <source>
        <dbReference type="Proteomes" id="UP000636956"/>
    </source>
</evidence>
<dbReference type="EMBL" id="BMMD01000002">
    <property type="protein sequence ID" value="GGJ70255.1"/>
    <property type="molecule type" value="Genomic_DNA"/>
</dbReference>
<dbReference type="SUPFAM" id="SSF49879">
    <property type="entry name" value="SMAD/FHA domain"/>
    <property type="match status" value="1"/>
</dbReference>
<comment type="caution">
    <text evidence="4">The sequence shown here is derived from an EMBL/GenBank/DDBJ whole genome shotgun (WGS) entry which is preliminary data.</text>
</comment>
<reference evidence="4" key="2">
    <citation type="submission" date="2020-09" db="EMBL/GenBank/DDBJ databases">
        <authorList>
            <person name="Sun Q."/>
            <person name="Zhou Y."/>
        </authorList>
    </citation>
    <scope>NUCLEOTIDE SEQUENCE</scope>
    <source>
        <strain evidence="4">CGMCC 1.8984</strain>
    </source>
</reference>
<evidence type="ECO:0000313" key="4">
    <source>
        <dbReference type="EMBL" id="GGJ70255.1"/>
    </source>
</evidence>
<evidence type="ECO:0000259" key="3">
    <source>
        <dbReference type="PROSITE" id="PS50006"/>
    </source>
</evidence>
<name>A0A917PC86_9MICO</name>
<dbReference type="SMART" id="SM00240">
    <property type="entry name" value="FHA"/>
    <property type="match status" value="1"/>
</dbReference>
<gene>
    <name evidence="4" type="ORF">GCM10011372_05150</name>
</gene>
<dbReference type="PROSITE" id="PS50006">
    <property type="entry name" value="FHA_DOMAIN"/>
    <property type="match status" value="1"/>
</dbReference>
<evidence type="ECO:0000256" key="2">
    <source>
        <dbReference type="SAM" id="MobiDB-lite"/>
    </source>
</evidence>
<feature type="domain" description="FHA" evidence="3">
    <location>
        <begin position="272"/>
        <end position="335"/>
    </location>
</feature>
<sequence>MVAGSLMSAAVPGAVAWDIVVGGRFIAALAAPAPEAGSSALAEAAGDERVQIEALVGSIPVGSAGQVDAFAIVWWPSADPTEVTAVVRGNAVVDLTSPGGTRRFDARGIRPWHLAEFADVVALRITSAESPLDRLGHATDPVPHAHASLCATSIEWESAPDAARDAAAALRDATAAAAGADTILMPRRGGVPYGEEDDTVHRSSPSQPAATMPVTIPTFDGELPGHAGPAAPPGPAADEATEAPAPPSALPATLVPAFAIGGGPPHPVIAPVLIGRRPLSPRIPGGAGAAHELVTVDSPQAVVSGTHLELRVEGTRLVATDLRSTNGTVVHGASGTRRMRSGESIVVPPGTSLDLGDGTIIEIFLAPAPGAPAAPYPTDSRPHP</sequence>
<dbReference type="CDD" id="cd00060">
    <property type="entry name" value="FHA"/>
    <property type="match status" value="1"/>
</dbReference>
<dbReference type="AlphaFoldDB" id="A0A917PC86"/>
<protein>
    <recommendedName>
        <fullName evidence="3">FHA domain-containing protein</fullName>
    </recommendedName>
</protein>